<evidence type="ECO:0000256" key="1">
    <source>
        <dbReference type="ARBA" id="ARBA00009726"/>
    </source>
</evidence>
<proteinExistence type="inferred from homology"/>
<dbReference type="SUPFAM" id="SSF90123">
    <property type="entry name" value="ABC transporter transmembrane region"/>
    <property type="match status" value="1"/>
</dbReference>
<feature type="transmembrane region" description="Helical" evidence="12">
    <location>
        <begin position="418"/>
        <end position="438"/>
    </location>
</feature>
<accession>A0ABD0YF04</accession>
<dbReference type="InterPro" id="IPR011527">
    <property type="entry name" value="ABC1_TM_dom"/>
</dbReference>
<keyword evidence="5" id="KW-0677">Repeat</keyword>
<keyword evidence="3" id="KW-0813">Transport</keyword>
<sequence length="491" mass="55130">MTCLRVPFLALLALVSAYYSGLWPGEIRRAKRDVNILRGRCVISLCLSALPVIQTYTEVWKFPGSLYQVEYLTVAVECFGWLVHLAYVSVLCRGGACRNLRGPVLVGMVWTGVALLSCFTLHSDYLRLGSAEPLIASNLPIIFSSVRVGLLGIYLVTLIPSEHSLQSYQLLVNSGEQSPSFGVYSRFREDLEPDYLGFPMHGWSKFSRLFFCWVNPLMEKGSVGKLQNQEELYDLPDSLSSTYLYLKLNSALTPKHILVTPSMKVSLLKALHLCFWKEFYGIGFLKLFSDISGFFGPLFLHSLVQFIESKEEPIENGCLYALGLSGVSLIGALCIPHFNFLMTIVGLKIRGALITAVYRKTLSLNSKSLSKFSTGEIVNFMSTDMDRIVNSCASFHAFWSIPFQIVVTLYLLYQQVGVSFLAGVGFSILLIPINKCIASKIGQLSTKMMNFKDQRIMLISEILRGIRAIKLYVWEEVFMKKVSSKYCCHIL</sequence>
<evidence type="ECO:0000256" key="9">
    <source>
        <dbReference type="ARBA" id="ARBA00022989"/>
    </source>
</evidence>
<keyword evidence="9 12" id="KW-1133">Transmembrane helix</keyword>
<feature type="transmembrane region" description="Helical" evidence="12">
    <location>
        <begin position="6"/>
        <end position="25"/>
    </location>
</feature>
<evidence type="ECO:0000256" key="10">
    <source>
        <dbReference type="ARBA" id="ARBA00023136"/>
    </source>
</evidence>
<dbReference type="PROSITE" id="PS50929">
    <property type="entry name" value="ABC_TM1F"/>
    <property type="match status" value="1"/>
</dbReference>
<dbReference type="InterPro" id="IPR036640">
    <property type="entry name" value="ABC1_TM_sf"/>
</dbReference>
<evidence type="ECO:0000256" key="7">
    <source>
        <dbReference type="ARBA" id="ARBA00022840"/>
    </source>
</evidence>
<dbReference type="Pfam" id="PF00664">
    <property type="entry name" value="ABC_membrane"/>
    <property type="match status" value="1"/>
</dbReference>
<name>A0ABD0YF04_9HEMI</name>
<evidence type="ECO:0000313" key="14">
    <source>
        <dbReference type="EMBL" id="KAL1117648.1"/>
    </source>
</evidence>
<dbReference type="FunFam" id="1.20.1560.10:FF:000037">
    <property type="entry name" value="ATP-binding cassette subfamily C member 10"/>
    <property type="match status" value="1"/>
</dbReference>
<protein>
    <recommendedName>
        <fullName evidence="2">ABC-type xenobiotic transporter</fullName>
        <ecNumber evidence="2">7.6.2.2</ecNumber>
    </recommendedName>
</protein>
<dbReference type="EC" id="7.6.2.2" evidence="2"/>
<keyword evidence="8" id="KW-1278">Translocase</keyword>
<feature type="transmembrane region" description="Helical" evidence="12">
    <location>
        <begin position="287"/>
        <end position="307"/>
    </location>
</feature>
<feature type="transmembrane region" description="Helical" evidence="12">
    <location>
        <begin position="69"/>
        <end position="92"/>
    </location>
</feature>
<feature type="transmembrane region" description="Helical" evidence="12">
    <location>
        <begin position="134"/>
        <end position="159"/>
    </location>
</feature>
<feature type="transmembrane region" description="Helical" evidence="12">
    <location>
        <begin position="388"/>
        <end position="412"/>
    </location>
</feature>
<evidence type="ECO:0000256" key="4">
    <source>
        <dbReference type="ARBA" id="ARBA00022692"/>
    </source>
</evidence>
<keyword evidence="10 12" id="KW-0472">Membrane</keyword>
<evidence type="ECO:0000256" key="2">
    <source>
        <dbReference type="ARBA" id="ARBA00012191"/>
    </source>
</evidence>
<evidence type="ECO:0000256" key="8">
    <source>
        <dbReference type="ARBA" id="ARBA00022967"/>
    </source>
</evidence>
<dbReference type="GO" id="GO:0008559">
    <property type="term" value="F:ABC-type xenobiotic transporter activity"/>
    <property type="evidence" value="ECO:0007669"/>
    <property type="project" value="UniProtKB-EC"/>
</dbReference>
<feature type="transmembrane region" description="Helical" evidence="12">
    <location>
        <begin position="319"/>
        <end position="341"/>
    </location>
</feature>
<organism evidence="14 15">
    <name type="scientific">Ranatra chinensis</name>
    <dbReference type="NCBI Taxonomy" id="642074"/>
    <lineage>
        <taxon>Eukaryota</taxon>
        <taxon>Metazoa</taxon>
        <taxon>Ecdysozoa</taxon>
        <taxon>Arthropoda</taxon>
        <taxon>Hexapoda</taxon>
        <taxon>Insecta</taxon>
        <taxon>Pterygota</taxon>
        <taxon>Neoptera</taxon>
        <taxon>Paraneoptera</taxon>
        <taxon>Hemiptera</taxon>
        <taxon>Heteroptera</taxon>
        <taxon>Panheteroptera</taxon>
        <taxon>Nepomorpha</taxon>
        <taxon>Nepidae</taxon>
        <taxon>Ranatrinae</taxon>
        <taxon>Ranatra</taxon>
    </lineage>
</organism>
<dbReference type="EMBL" id="JBFDAA010000015">
    <property type="protein sequence ID" value="KAL1117648.1"/>
    <property type="molecule type" value="Genomic_DNA"/>
</dbReference>
<feature type="transmembrane region" description="Helical" evidence="12">
    <location>
        <begin position="104"/>
        <end position="122"/>
    </location>
</feature>
<evidence type="ECO:0000259" key="13">
    <source>
        <dbReference type="PROSITE" id="PS50929"/>
    </source>
</evidence>
<comment type="caution">
    <text evidence="14">The sequence shown here is derived from an EMBL/GenBank/DDBJ whole genome shotgun (WGS) entry which is preliminary data.</text>
</comment>
<keyword evidence="15" id="KW-1185">Reference proteome</keyword>
<evidence type="ECO:0000256" key="11">
    <source>
        <dbReference type="ARBA" id="ARBA00034018"/>
    </source>
</evidence>
<dbReference type="InterPro" id="IPR050173">
    <property type="entry name" value="ABC_transporter_C-like"/>
</dbReference>
<feature type="transmembrane region" description="Helical" evidence="12">
    <location>
        <begin position="37"/>
        <end position="57"/>
    </location>
</feature>
<feature type="domain" description="ABC transmembrane type-1" evidence="13">
    <location>
        <begin position="281"/>
        <end position="481"/>
    </location>
</feature>
<dbReference type="AlphaFoldDB" id="A0ABD0YF04"/>
<keyword evidence="4 12" id="KW-0812">Transmembrane</keyword>
<dbReference type="Proteomes" id="UP001558652">
    <property type="component" value="Unassembled WGS sequence"/>
</dbReference>
<keyword evidence="6" id="KW-0547">Nucleotide-binding</keyword>
<evidence type="ECO:0000256" key="6">
    <source>
        <dbReference type="ARBA" id="ARBA00022741"/>
    </source>
</evidence>
<gene>
    <name evidence="14" type="ORF">AAG570_003963</name>
</gene>
<evidence type="ECO:0000313" key="15">
    <source>
        <dbReference type="Proteomes" id="UP001558652"/>
    </source>
</evidence>
<evidence type="ECO:0000256" key="3">
    <source>
        <dbReference type="ARBA" id="ARBA00022448"/>
    </source>
</evidence>
<comment type="catalytic activity">
    <reaction evidence="11">
        <text>ATP + H2O + xenobioticSide 1 = ADP + phosphate + xenobioticSide 2.</text>
        <dbReference type="EC" id="7.6.2.2"/>
    </reaction>
</comment>
<dbReference type="PANTHER" id="PTHR24223">
    <property type="entry name" value="ATP-BINDING CASSETTE SUB-FAMILY C"/>
    <property type="match status" value="1"/>
</dbReference>
<dbReference type="GO" id="GO:0005524">
    <property type="term" value="F:ATP binding"/>
    <property type="evidence" value="ECO:0007669"/>
    <property type="project" value="UniProtKB-KW"/>
</dbReference>
<evidence type="ECO:0000256" key="5">
    <source>
        <dbReference type="ARBA" id="ARBA00022737"/>
    </source>
</evidence>
<reference evidence="14 15" key="1">
    <citation type="submission" date="2024-07" db="EMBL/GenBank/DDBJ databases">
        <title>Chromosome-level genome assembly of the water stick insect Ranatra chinensis (Heteroptera: Nepidae).</title>
        <authorList>
            <person name="Liu X."/>
        </authorList>
    </citation>
    <scope>NUCLEOTIDE SEQUENCE [LARGE SCALE GENOMIC DNA]</scope>
    <source>
        <strain evidence="14">Cailab_2021Rc</strain>
        <tissue evidence="14">Muscle</tissue>
    </source>
</reference>
<evidence type="ECO:0000256" key="12">
    <source>
        <dbReference type="SAM" id="Phobius"/>
    </source>
</evidence>
<dbReference type="Gene3D" id="1.20.1560.10">
    <property type="entry name" value="ABC transporter type 1, transmembrane domain"/>
    <property type="match status" value="1"/>
</dbReference>
<keyword evidence="7" id="KW-0067">ATP-binding</keyword>
<comment type="similarity">
    <text evidence="1">Belongs to the ABC transporter superfamily. ABCC family. Conjugate transporter (TC 3.A.1.208) subfamily.</text>
</comment>
<dbReference type="PANTHER" id="PTHR24223:SF330">
    <property type="entry name" value="ATP-BINDING CASSETTE SUB-FAMILY C MEMBER 10"/>
    <property type="match status" value="1"/>
</dbReference>